<dbReference type="Proteomes" id="UP001632038">
    <property type="component" value="Unassembled WGS sequence"/>
</dbReference>
<organism evidence="1 2">
    <name type="scientific">Castilleja foliolosa</name>
    <dbReference type="NCBI Taxonomy" id="1961234"/>
    <lineage>
        <taxon>Eukaryota</taxon>
        <taxon>Viridiplantae</taxon>
        <taxon>Streptophyta</taxon>
        <taxon>Embryophyta</taxon>
        <taxon>Tracheophyta</taxon>
        <taxon>Spermatophyta</taxon>
        <taxon>Magnoliopsida</taxon>
        <taxon>eudicotyledons</taxon>
        <taxon>Gunneridae</taxon>
        <taxon>Pentapetalae</taxon>
        <taxon>asterids</taxon>
        <taxon>lamiids</taxon>
        <taxon>Lamiales</taxon>
        <taxon>Orobanchaceae</taxon>
        <taxon>Pedicularideae</taxon>
        <taxon>Castillejinae</taxon>
        <taxon>Castilleja</taxon>
    </lineage>
</organism>
<comment type="caution">
    <text evidence="1">The sequence shown here is derived from an EMBL/GenBank/DDBJ whole genome shotgun (WGS) entry which is preliminary data.</text>
</comment>
<name>A0ABD3ECZ4_9LAMI</name>
<reference evidence="2" key="1">
    <citation type="journal article" date="2024" name="IScience">
        <title>Strigolactones Initiate the Formation of Haustorium-like Structures in Castilleja.</title>
        <authorList>
            <person name="Buerger M."/>
            <person name="Peterson D."/>
            <person name="Chory J."/>
        </authorList>
    </citation>
    <scope>NUCLEOTIDE SEQUENCE [LARGE SCALE GENOMIC DNA]</scope>
</reference>
<dbReference type="InterPro" id="IPR020568">
    <property type="entry name" value="Ribosomal_Su5_D2-typ_SF"/>
</dbReference>
<dbReference type="Gene3D" id="3.30.230.10">
    <property type="match status" value="1"/>
</dbReference>
<proteinExistence type="predicted"/>
<gene>
    <name evidence="1" type="ORF">CASFOL_001760</name>
</gene>
<evidence type="ECO:0000313" key="1">
    <source>
        <dbReference type="EMBL" id="KAL3652079.1"/>
    </source>
</evidence>
<dbReference type="AlphaFoldDB" id="A0ABD3ECZ4"/>
<dbReference type="PANTHER" id="PTHR42908:SF6">
    <property type="entry name" value="116 KDA U5 SMALL NUCLEAR RIBONUCLEOPROTEIN COMPONENT"/>
    <property type="match status" value="1"/>
</dbReference>
<keyword evidence="2" id="KW-1185">Reference proteome</keyword>
<sequence>MMLVTHIPGLIDSRLLRNLTEDMRMNFDYVTTLIIESTYMRDLYGIGGPNILLDDTLSSEVDKGLLNACRDSIVQGNVKFKIVDAKIAPEPLNRGTGQIIPTARRVAYSPFLMASPRLMEPVYYVEMFRNQGPQPTLLMFGFLHVIESFGFDTDLRYHTQGQAFCVSMFGHWAIVPGDPLDKSIVLRLLEPTPIQHLAREFMVKTRHRKGMSEDVSINEFFDEAMVVELAQQAADLHQQII</sequence>
<evidence type="ECO:0000313" key="2">
    <source>
        <dbReference type="Proteomes" id="UP001632038"/>
    </source>
</evidence>
<dbReference type="EMBL" id="JAVIJP010000005">
    <property type="protein sequence ID" value="KAL3652079.1"/>
    <property type="molecule type" value="Genomic_DNA"/>
</dbReference>
<dbReference type="PANTHER" id="PTHR42908">
    <property type="entry name" value="TRANSLATION ELONGATION FACTOR-RELATED"/>
    <property type="match status" value="1"/>
</dbReference>
<dbReference type="SUPFAM" id="SSF54211">
    <property type="entry name" value="Ribosomal protein S5 domain 2-like"/>
    <property type="match status" value="1"/>
</dbReference>
<dbReference type="InterPro" id="IPR035647">
    <property type="entry name" value="EFG_III/V"/>
</dbReference>
<protein>
    <recommendedName>
        <fullName evidence="3">DNA-directed RNA polymerase</fullName>
    </recommendedName>
</protein>
<dbReference type="Gene3D" id="3.30.70.240">
    <property type="match status" value="1"/>
</dbReference>
<dbReference type="SUPFAM" id="SSF54980">
    <property type="entry name" value="EF-G C-terminal domain-like"/>
    <property type="match status" value="1"/>
</dbReference>
<evidence type="ECO:0008006" key="3">
    <source>
        <dbReference type="Google" id="ProtNLM"/>
    </source>
</evidence>
<accession>A0ABD3ECZ4</accession>
<dbReference type="InterPro" id="IPR014721">
    <property type="entry name" value="Ribsml_uS5_D2-typ_fold_subgr"/>
</dbReference>